<evidence type="ECO:0000256" key="1">
    <source>
        <dbReference type="SAM" id="Phobius"/>
    </source>
</evidence>
<keyword evidence="1" id="KW-1133">Transmembrane helix</keyword>
<dbReference type="EMBL" id="ML996090">
    <property type="protein sequence ID" value="KAF2149725.1"/>
    <property type="molecule type" value="Genomic_DNA"/>
</dbReference>
<accession>A0A9P4IXV4</accession>
<name>A0A9P4IXV4_9PEZI</name>
<keyword evidence="1" id="KW-0472">Membrane</keyword>
<evidence type="ECO:0008006" key="4">
    <source>
        <dbReference type="Google" id="ProtNLM"/>
    </source>
</evidence>
<evidence type="ECO:0000313" key="3">
    <source>
        <dbReference type="Proteomes" id="UP000799439"/>
    </source>
</evidence>
<comment type="caution">
    <text evidence="2">The sequence shown here is derived from an EMBL/GenBank/DDBJ whole genome shotgun (WGS) entry which is preliminary data.</text>
</comment>
<organism evidence="2 3">
    <name type="scientific">Myriangium duriaei CBS 260.36</name>
    <dbReference type="NCBI Taxonomy" id="1168546"/>
    <lineage>
        <taxon>Eukaryota</taxon>
        <taxon>Fungi</taxon>
        <taxon>Dikarya</taxon>
        <taxon>Ascomycota</taxon>
        <taxon>Pezizomycotina</taxon>
        <taxon>Dothideomycetes</taxon>
        <taxon>Dothideomycetidae</taxon>
        <taxon>Myriangiales</taxon>
        <taxon>Myriangiaceae</taxon>
        <taxon>Myriangium</taxon>
    </lineage>
</organism>
<dbReference type="AlphaFoldDB" id="A0A9P4IXV4"/>
<keyword evidence="3" id="KW-1185">Reference proteome</keyword>
<evidence type="ECO:0000313" key="2">
    <source>
        <dbReference type="EMBL" id="KAF2149725.1"/>
    </source>
</evidence>
<dbReference type="OrthoDB" id="3862662at2759"/>
<protein>
    <recommendedName>
        <fullName evidence="4">Transcription factor domain-containing protein</fullName>
    </recommendedName>
</protein>
<sequence>MEFVAHDPELPQDAATKRRVRSHAMRSFRRRQREKVIGNSGHFFQHLNSTTHVPARHPLLADGGISSGIEKGSREPLPSGHKSGLGHISTTICIPRYVQRGDEDMFDSPGGVTQMISLCGHFFASLESMDTATKTMRVIEQAWEASHSPLILGSMALAACGTVEAMGIGLPQALLFGCKARVLQELQARLLQTSTMASDAVELALMSLVDHEQSLMSSEAAIHLRGLKKVISLRRQQGKLPSCLHYYVVLEMIDLAVATWLDHDPVLLQTMEPETRSPGLDADAKPTYGPSEMSMHSLQLDSIAMSLFLEFYGSPNRLVTTQLSLWKSVPKLFYQLQACIRRIYDHGNTFAFPEVMMLTEDLEMFEQKIRSSNFDFEPEGYCALLAAYHRSLATLTTSIGRGCLESSDRTSLFENVKALTDDLYYKMPFMCIFVLLTAGCVLQTKFQRRMCKVMLTRLFYKNMWRNWSRIQGEDNL</sequence>
<dbReference type="Proteomes" id="UP000799439">
    <property type="component" value="Unassembled WGS sequence"/>
</dbReference>
<feature type="transmembrane region" description="Helical" evidence="1">
    <location>
        <begin position="423"/>
        <end position="442"/>
    </location>
</feature>
<gene>
    <name evidence="2" type="ORF">K461DRAFT_33084</name>
</gene>
<keyword evidence="1" id="KW-0812">Transmembrane</keyword>
<proteinExistence type="predicted"/>
<reference evidence="2" key="1">
    <citation type="journal article" date="2020" name="Stud. Mycol.">
        <title>101 Dothideomycetes genomes: a test case for predicting lifestyles and emergence of pathogens.</title>
        <authorList>
            <person name="Haridas S."/>
            <person name="Albert R."/>
            <person name="Binder M."/>
            <person name="Bloem J."/>
            <person name="Labutti K."/>
            <person name="Salamov A."/>
            <person name="Andreopoulos B."/>
            <person name="Baker S."/>
            <person name="Barry K."/>
            <person name="Bills G."/>
            <person name="Bluhm B."/>
            <person name="Cannon C."/>
            <person name="Castanera R."/>
            <person name="Culley D."/>
            <person name="Daum C."/>
            <person name="Ezra D."/>
            <person name="Gonzalez J."/>
            <person name="Henrissat B."/>
            <person name="Kuo A."/>
            <person name="Liang C."/>
            <person name="Lipzen A."/>
            <person name="Lutzoni F."/>
            <person name="Magnuson J."/>
            <person name="Mondo S."/>
            <person name="Nolan M."/>
            <person name="Ohm R."/>
            <person name="Pangilinan J."/>
            <person name="Park H.-J."/>
            <person name="Ramirez L."/>
            <person name="Alfaro M."/>
            <person name="Sun H."/>
            <person name="Tritt A."/>
            <person name="Yoshinaga Y."/>
            <person name="Zwiers L.-H."/>
            <person name="Turgeon B."/>
            <person name="Goodwin S."/>
            <person name="Spatafora J."/>
            <person name="Crous P."/>
            <person name="Grigoriev I."/>
        </authorList>
    </citation>
    <scope>NUCLEOTIDE SEQUENCE</scope>
    <source>
        <strain evidence="2">CBS 260.36</strain>
    </source>
</reference>